<gene>
    <name evidence="2" type="ORF">AVDCRST_MAG34-1056</name>
</gene>
<feature type="compositionally biased region" description="Gly residues" evidence="1">
    <location>
        <begin position="390"/>
        <end position="404"/>
    </location>
</feature>
<feature type="compositionally biased region" description="Basic residues" evidence="1">
    <location>
        <begin position="285"/>
        <end position="299"/>
    </location>
</feature>
<reference evidence="2" key="1">
    <citation type="submission" date="2020-02" db="EMBL/GenBank/DDBJ databases">
        <authorList>
            <person name="Meier V. D."/>
        </authorList>
    </citation>
    <scope>NUCLEOTIDE SEQUENCE</scope>
    <source>
        <strain evidence="2">AVDCRST_MAG34</strain>
    </source>
</reference>
<feature type="compositionally biased region" description="Basic and acidic residues" evidence="1">
    <location>
        <begin position="1"/>
        <end position="15"/>
    </location>
</feature>
<dbReference type="GO" id="GO:0016301">
    <property type="term" value="F:kinase activity"/>
    <property type="evidence" value="ECO:0007669"/>
    <property type="project" value="UniProtKB-KW"/>
</dbReference>
<evidence type="ECO:0000256" key="1">
    <source>
        <dbReference type="SAM" id="MobiDB-lite"/>
    </source>
</evidence>
<feature type="non-terminal residue" evidence="2">
    <location>
        <position position="537"/>
    </location>
</feature>
<dbReference type="AlphaFoldDB" id="A0A6J4LWY8"/>
<proteinExistence type="predicted"/>
<feature type="compositionally biased region" description="Basic residues" evidence="1">
    <location>
        <begin position="161"/>
        <end position="181"/>
    </location>
</feature>
<feature type="compositionally biased region" description="Basic and acidic residues" evidence="1">
    <location>
        <begin position="302"/>
        <end position="312"/>
    </location>
</feature>
<feature type="compositionally biased region" description="Basic and acidic residues" evidence="1">
    <location>
        <begin position="40"/>
        <end position="52"/>
    </location>
</feature>
<feature type="compositionally biased region" description="Basic residues" evidence="1">
    <location>
        <begin position="123"/>
        <end position="133"/>
    </location>
</feature>
<dbReference type="EMBL" id="CADCUI010000022">
    <property type="protein sequence ID" value="CAA9343061.1"/>
    <property type="molecule type" value="Genomic_DNA"/>
</dbReference>
<feature type="compositionally biased region" description="Low complexity" evidence="1">
    <location>
        <begin position="481"/>
        <end position="492"/>
    </location>
</feature>
<feature type="compositionally biased region" description="Basic residues" evidence="1">
    <location>
        <begin position="313"/>
        <end position="329"/>
    </location>
</feature>
<feature type="compositionally biased region" description="Basic residues" evidence="1">
    <location>
        <begin position="432"/>
        <end position="454"/>
    </location>
</feature>
<feature type="compositionally biased region" description="Basic residues" evidence="1">
    <location>
        <begin position="353"/>
        <end position="381"/>
    </location>
</feature>
<feature type="compositionally biased region" description="Basic and acidic residues" evidence="1">
    <location>
        <begin position="64"/>
        <end position="81"/>
    </location>
</feature>
<feature type="region of interest" description="Disordered" evidence="1">
    <location>
        <begin position="194"/>
        <end position="492"/>
    </location>
</feature>
<sequence>AGAESERPAAHRDHVLAAVDPGARRAQHRAAVGGRRHARRLDADPADHRRAGEGQGARRRRRVGAHEHRRPEQPERGDVGLRRQRAAPGAGVRSRLAGLGPRVRRGGRGAVGGTEPRDDARRRGVLHSRAAGRKRPEPSAVRRGGGRRLRLLDLHADPLRQRLRPRGRPGRGRRHPPGAALGRRHLCALPALPHDCRAAHPRPGQARPAHQRRPAPGPGRGAVLAGDASGGHPGAARPPGGRAAGLGPSRGADAGARRGRPRPPRGLVQPDGDQPATADPEARGHVRRPAPLRLRRVPRAPHPLDHGPDGRRRAARRPRPVRPGHRPGRRAAPERARPLRAAPHRPARDQPLRRRRSGAPPRGRRPARARAPGRRLRRRPGRAPSHPGRGPAGGRPVRGGGRRPPGGAHRAQPRHERDRLRRLLRRRDPARLQRRGKRAGRPRLRGGAASRRRGAGLQPVLEGRPGPGPHLGRHGARALDLPGGRAPPRRVAPGLGGAGAWFAVPAHASPSRRGAAHAQCASPRSPRRGQPEGGGPV</sequence>
<protein>
    <submittedName>
        <fullName evidence="2">Two component system sensor histidine kinase MtrB</fullName>
    </submittedName>
</protein>
<keyword evidence="2" id="KW-0418">Kinase</keyword>
<feature type="compositionally biased region" description="Basic and acidic residues" evidence="1">
    <location>
        <begin position="413"/>
        <end position="431"/>
    </location>
</feature>
<accession>A0A6J4LWY8</accession>
<evidence type="ECO:0000313" key="2">
    <source>
        <dbReference type="EMBL" id="CAA9343061.1"/>
    </source>
</evidence>
<feature type="compositionally biased region" description="Basic and acidic residues" evidence="1">
    <location>
        <begin position="150"/>
        <end position="160"/>
    </location>
</feature>
<name>A0A6J4LWY8_9ACTN</name>
<feature type="region of interest" description="Disordered" evidence="1">
    <location>
        <begin position="1"/>
        <end position="181"/>
    </location>
</feature>
<feature type="compositionally biased region" description="Low complexity" evidence="1">
    <location>
        <begin position="234"/>
        <end position="254"/>
    </location>
</feature>
<organism evidence="2">
    <name type="scientific">uncultured Nocardioidaceae bacterium</name>
    <dbReference type="NCBI Taxonomy" id="253824"/>
    <lineage>
        <taxon>Bacteria</taxon>
        <taxon>Bacillati</taxon>
        <taxon>Actinomycetota</taxon>
        <taxon>Actinomycetes</taxon>
        <taxon>Propionibacteriales</taxon>
        <taxon>Nocardioidaceae</taxon>
        <taxon>environmental samples</taxon>
    </lineage>
</organism>
<feature type="non-terminal residue" evidence="2">
    <location>
        <position position="1"/>
    </location>
</feature>
<keyword evidence="2" id="KW-0808">Transferase</keyword>
<feature type="region of interest" description="Disordered" evidence="1">
    <location>
        <begin position="508"/>
        <end position="537"/>
    </location>
</feature>